<feature type="chain" id="PRO_5041349506" evidence="1">
    <location>
        <begin position="34"/>
        <end position="223"/>
    </location>
</feature>
<name>A0AA39TUH3_9PEZI</name>
<organism evidence="2 3">
    <name type="scientific">Bombardia bombarda</name>
    <dbReference type="NCBI Taxonomy" id="252184"/>
    <lineage>
        <taxon>Eukaryota</taxon>
        <taxon>Fungi</taxon>
        <taxon>Dikarya</taxon>
        <taxon>Ascomycota</taxon>
        <taxon>Pezizomycotina</taxon>
        <taxon>Sordariomycetes</taxon>
        <taxon>Sordariomycetidae</taxon>
        <taxon>Sordariales</taxon>
        <taxon>Lasiosphaeriaceae</taxon>
        <taxon>Bombardia</taxon>
    </lineage>
</organism>
<gene>
    <name evidence="2" type="ORF">B0T17DRAFT_386937</name>
</gene>
<evidence type="ECO:0000313" key="3">
    <source>
        <dbReference type="Proteomes" id="UP001174934"/>
    </source>
</evidence>
<dbReference type="Proteomes" id="UP001174934">
    <property type="component" value="Unassembled WGS sequence"/>
</dbReference>
<dbReference type="EMBL" id="JAULSR010000008">
    <property type="protein sequence ID" value="KAK0612872.1"/>
    <property type="molecule type" value="Genomic_DNA"/>
</dbReference>
<proteinExistence type="predicted"/>
<evidence type="ECO:0000256" key="1">
    <source>
        <dbReference type="SAM" id="SignalP"/>
    </source>
</evidence>
<feature type="signal peptide" evidence="1">
    <location>
        <begin position="1"/>
        <end position="33"/>
    </location>
</feature>
<protein>
    <submittedName>
        <fullName evidence="2">Uncharacterized protein</fullName>
    </submittedName>
</protein>
<sequence>MFVVWVWPRLLGRRLPTWLLAAFALLQPRFLNRIHPPTCIDKEAVECRTRREDLEDPTRRGTAVAAKHGGYYSMHPGALRYSRCCCARAISLLATGHMAPGRRVLGGTFLPRKFEKHPSNSTCSCLTTINDANLQVGTLLATVPPLPEITVDGTASPPFKGYLYEAGDGEWHCNEQKKTNTAQRSHTTCKLYGGGSTSCSHRPAVTVAAGERAGGSRQMLLRV</sequence>
<keyword evidence="3" id="KW-1185">Reference proteome</keyword>
<dbReference type="AlphaFoldDB" id="A0AA39TUH3"/>
<comment type="caution">
    <text evidence="2">The sequence shown here is derived from an EMBL/GenBank/DDBJ whole genome shotgun (WGS) entry which is preliminary data.</text>
</comment>
<accession>A0AA39TUH3</accession>
<evidence type="ECO:0000313" key="2">
    <source>
        <dbReference type="EMBL" id="KAK0612872.1"/>
    </source>
</evidence>
<keyword evidence="1" id="KW-0732">Signal</keyword>
<reference evidence="2" key="1">
    <citation type="submission" date="2023-06" db="EMBL/GenBank/DDBJ databases">
        <title>Genome-scale phylogeny and comparative genomics of the fungal order Sordariales.</title>
        <authorList>
            <consortium name="Lawrence Berkeley National Laboratory"/>
            <person name="Hensen N."/>
            <person name="Bonometti L."/>
            <person name="Westerberg I."/>
            <person name="Brannstrom I.O."/>
            <person name="Guillou S."/>
            <person name="Cros-Aarteil S."/>
            <person name="Calhoun S."/>
            <person name="Haridas S."/>
            <person name="Kuo A."/>
            <person name="Mondo S."/>
            <person name="Pangilinan J."/>
            <person name="Riley R."/>
            <person name="LaButti K."/>
            <person name="Andreopoulos B."/>
            <person name="Lipzen A."/>
            <person name="Chen C."/>
            <person name="Yanf M."/>
            <person name="Daum C."/>
            <person name="Ng V."/>
            <person name="Clum A."/>
            <person name="Steindorff A."/>
            <person name="Ohm R."/>
            <person name="Martin F."/>
            <person name="Silar P."/>
            <person name="Natvig D."/>
            <person name="Lalanne C."/>
            <person name="Gautier V."/>
            <person name="Ament-velasquez S.L."/>
            <person name="Kruys A."/>
            <person name="Hutchinson M.I."/>
            <person name="Powell A.J."/>
            <person name="Barry K."/>
            <person name="Miller A.N."/>
            <person name="Grigoriev I.V."/>
            <person name="Debuchy R."/>
            <person name="Gladieux P."/>
            <person name="Thoren M.H."/>
            <person name="Johannesson H."/>
        </authorList>
    </citation>
    <scope>NUCLEOTIDE SEQUENCE</scope>
    <source>
        <strain evidence="2">SMH3391-2</strain>
    </source>
</reference>